<dbReference type="AlphaFoldDB" id="A0AAV6T5J6"/>
<sequence>MARLKRAWRRAVCDVGVFIRSHQLSTAAFCAALPHTIIIAFHNHRYDSVERAPKKAPFSDSVCSKCRFLIYEMQQIDGKCRCHKLAEETGLSSLLGWSSTNPVPGWAHVILQAQRARQCRYAASILVHKVERRCPFYRQKKKDIKIMHMPVTLCYVTSAANTTSTN</sequence>
<organism evidence="1 2">
    <name type="scientific">Solea senegalensis</name>
    <name type="common">Senegalese sole</name>
    <dbReference type="NCBI Taxonomy" id="28829"/>
    <lineage>
        <taxon>Eukaryota</taxon>
        <taxon>Metazoa</taxon>
        <taxon>Chordata</taxon>
        <taxon>Craniata</taxon>
        <taxon>Vertebrata</taxon>
        <taxon>Euteleostomi</taxon>
        <taxon>Actinopterygii</taxon>
        <taxon>Neopterygii</taxon>
        <taxon>Teleostei</taxon>
        <taxon>Neoteleostei</taxon>
        <taxon>Acanthomorphata</taxon>
        <taxon>Carangaria</taxon>
        <taxon>Pleuronectiformes</taxon>
        <taxon>Pleuronectoidei</taxon>
        <taxon>Soleidae</taxon>
        <taxon>Solea</taxon>
    </lineage>
</organism>
<reference evidence="1 2" key="1">
    <citation type="journal article" date="2021" name="Sci. Rep.">
        <title>Chromosome anchoring in Senegalese sole (Solea senegalensis) reveals sex-associated markers and genome rearrangements in flatfish.</title>
        <authorList>
            <person name="Guerrero-Cozar I."/>
            <person name="Gomez-Garrido J."/>
            <person name="Berbel C."/>
            <person name="Martinez-Blanch J.F."/>
            <person name="Alioto T."/>
            <person name="Claros M.G."/>
            <person name="Gagnaire P.A."/>
            <person name="Manchado M."/>
        </authorList>
    </citation>
    <scope>NUCLEOTIDE SEQUENCE [LARGE SCALE GENOMIC DNA]</scope>
    <source>
        <strain evidence="1">Sse05_10M</strain>
    </source>
</reference>
<evidence type="ECO:0000313" key="1">
    <source>
        <dbReference type="EMBL" id="KAG7524813.1"/>
    </source>
</evidence>
<gene>
    <name evidence="1" type="ORF">JOB18_017326</name>
</gene>
<dbReference type="Proteomes" id="UP000693946">
    <property type="component" value="Linkage Group LG1"/>
</dbReference>
<dbReference type="EMBL" id="JAGKHQ010000001">
    <property type="protein sequence ID" value="KAG7524813.1"/>
    <property type="molecule type" value="Genomic_DNA"/>
</dbReference>
<evidence type="ECO:0000313" key="2">
    <source>
        <dbReference type="Proteomes" id="UP000693946"/>
    </source>
</evidence>
<protein>
    <submittedName>
        <fullName evidence="1">Uncharacterized protein</fullName>
    </submittedName>
</protein>
<accession>A0AAV6T5J6</accession>
<proteinExistence type="predicted"/>
<comment type="caution">
    <text evidence="1">The sequence shown here is derived from an EMBL/GenBank/DDBJ whole genome shotgun (WGS) entry which is preliminary data.</text>
</comment>
<name>A0AAV6T5J6_SOLSE</name>
<keyword evidence="2" id="KW-1185">Reference proteome</keyword>